<evidence type="ECO:0000256" key="1">
    <source>
        <dbReference type="SAM" id="MobiDB-lite"/>
    </source>
</evidence>
<proteinExistence type="predicted"/>
<keyword evidence="3" id="KW-1185">Reference proteome</keyword>
<protein>
    <submittedName>
        <fullName evidence="2">Uncharacterized protein</fullName>
    </submittedName>
</protein>
<sequence>MKRAVSVRPEPGSNSPTNNQRKNPSNKHSKKPQDPHGPHTHTKQGTVEFSKNTPTTVGFPSTGTSSPASERQPL</sequence>
<evidence type="ECO:0000313" key="3">
    <source>
        <dbReference type="Proteomes" id="UP000239352"/>
    </source>
</evidence>
<feature type="compositionally biased region" description="Polar residues" evidence="1">
    <location>
        <begin position="12"/>
        <end position="23"/>
    </location>
</feature>
<reference evidence="2 3" key="1">
    <citation type="submission" date="2018-03" db="EMBL/GenBank/DDBJ databases">
        <title>Actinopolyspora mortivallis from Sahara, screening for active biomolecules.</title>
        <authorList>
            <person name="Selama O."/>
            <person name="Wellington E.M.H."/>
            <person name="Hacene H."/>
        </authorList>
    </citation>
    <scope>NUCLEOTIDE SEQUENCE [LARGE SCALE GENOMIC DNA]</scope>
    <source>
        <strain evidence="2 3">M5A</strain>
    </source>
</reference>
<dbReference type="EMBL" id="PVSR01000033">
    <property type="protein sequence ID" value="PRW62377.1"/>
    <property type="molecule type" value="Genomic_DNA"/>
</dbReference>
<evidence type="ECO:0000313" key="2">
    <source>
        <dbReference type="EMBL" id="PRW62377.1"/>
    </source>
</evidence>
<dbReference type="AlphaFoldDB" id="A0A2T0GTF5"/>
<organism evidence="2 3">
    <name type="scientific">Actinopolyspora mortivallis</name>
    <dbReference type="NCBI Taxonomy" id="33906"/>
    <lineage>
        <taxon>Bacteria</taxon>
        <taxon>Bacillati</taxon>
        <taxon>Actinomycetota</taxon>
        <taxon>Actinomycetes</taxon>
        <taxon>Actinopolysporales</taxon>
        <taxon>Actinopolysporaceae</taxon>
        <taxon>Actinopolyspora</taxon>
    </lineage>
</organism>
<gene>
    <name evidence="2" type="ORF">CEP50_15585</name>
</gene>
<name>A0A2T0GTF5_ACTMO</name>
<feature type="region of interest" description="Disordered" evidence="1">
    <location>
        <begin position="1"/>
        <end position="74"/>
    </location>
</feature>
<comment type="caution">
    <text evidence="2">The sequence shown here is derived from an EMBL/GenBank/DDBJ whole genome shotgun (WGS) entry which is preliminary data.</text>
</comment>
<accession>A0A2T0GTF5</accession>
<dbReference type="InParanoid" id="A0A2T0GTF5"/>
<feature type="compositionally biased region" description="Polar residues" evidence="1">
    <location>
        <begin position="43"/>
        <end position="74"/>
    </location>
</feature>
<dbReference type="Proteomes" id="UP000239352">
    <property type="component" value="Unassembled WGS sequence"/>
</dbReference>